<accession>A0A7S8EA37</accession>
<reference evidence="1 2" key="1">
    <citation type="submission" date="2020-02" db="EMBL/GenBank/DDBJ databases">
        <authorList>
            <person name="Zheng R.K."/>
            <person name="Sun C.M."/>
        </authorList>
    </citation>
    <scope>NUCLEOTIDE SEQUENCE [LARGE SCALE GENOMIC DNA]</scope>
    <source>
        <strain evidence="2">rifampicinis</strain>
    </source>
</reference>
<dbReference type="RefSeq" id="WP_195171128.1">
    <property type="nucleotide sequence ID" value="NZ_CP062983.1"/>
</dbReference>
<organism evidence="1 2">
    <name type="scientific">Phototrophicus methaneseepsis</name>
    <dbReference type="NCBI Taxonomy" id="2710758"/>
    <lineage>
        <taxon>Bacteria</taxon>
        <taxon>Bacillati</taxon>
        <taxon>Chloroflexota</taxon>
        <taxon>Candidatus Thermofontia</taxon>
        <taxon>Phototrophicales</taxon>
        <taxon>Phototrophicaceae</taxon>
        <taxon>Phototrophicus</taxon>
    </lineage>
</organism>
<keyword evidence="2" id="KW-1185">Reference proteome</keyword>
<evidence type="ECO:0000313" key="2">
    <source>
        <dbReference type="Proteomes" id="UP000594468"/>
    </source>
</evidence>
<proteinExistence type="predicted"/>
<dbReference type="EMBL" id="CP062983">
    <property type="protein sequence ID" value="QPC83059.1"/>
    <property type="molecule type" value="Genomic_DNA"/>
</dbReference>
<dbReference type="AlphaFoldDB" id="A0A7S8EA37"/>
<sequence length="196" mass="22342">MSQSTRIDSFATDVLVLIAIFFLQWMGQGTSVNAICRYFNGDLLKTDAAKDSLKRLKKGGVLTLYRSGRGVIPIYNIEFSQLNTYFSPAVASQSTQYRSLQKLEDLEFVRYQEGKYLFDANRFLDFLKVNGVNIEQSLKILTDIISVLLKRSIPLITEEQFVELIDGNEFVFSEQLISFDEGFLQICQKALCLTTE</sequence>
<name>A0A7S8EA37_9CHLR</name>
<protein>
    <submittedName>
        <fullName evidence="1">Uncharacterized protein</fullName>
    </submittedName>
</protein>
<gene>
    <name evidence="1" type="ORF">G4Y79_01395</name>
</gene>
<dbReference type="KEGG" id="pmet:G4Y79_01395"/>
<dbReference type="Proteomes" id="UP000594468">
    <property type="component" value="Chromosome"/>
</dbReference>
<evidence type="ECO:0000313" key="1">
    <source>
        <dbReference type="EMBL" id="QPC83059.1"/>
    </source>
</evidence>